<keyword evidence="3" id="KW-0862">Zinc</keyword>
<dbReference type="PANTHER" id="PTHR37445">
    <property type="entry name" value="PROTEIN CBG24663"/>
    <property type="match status" value="1"/>
</dbReference>
<dbReference type="InterPro" id="IPR001965">
    <property type="entry name" value="Znf_PHD"/>
</dbReference>
<dbReference type="InterPro" id="IPR019787">
    <property type="entry name" value="Znf_PHD-finger"/>
</dbReference>
<keyword evidence="5" id="KW-0175">Coiled coil</keyword>
<dbReference type="Pfam" id="PF00628">
    <property type="entry name" value="PHD"/>
    <property type="match status" value="1"/>
</dbReference>
<name>A0AAW1U1G3_9CUCU</name>
<comment type="caution">
    <text evidence="7">The sequence shown here is derived from an EMBL/GenBank/DDBJ whole genome shotgun (WGS) entry which is preliminary data.</text>
</comment>
<reference evidence="7 8" key="1">
    <citation type="submission" date="2023-03" db="EMBL/GenBank/DDBJ databases">
        <title>Genome insight into feeding habits of ladybird beetles.</title>
        <authorList>
            <person name="Li H.-S."/>
            <person name="Huang Y.-H."/>
            <person name="Pang H."/>
        </authorList>
    </citation>
    <scope>NUCLEOTIDE SEQUENCE [LARGE SCALE GENOMIC DNA]</scope>
    <source>
        <strain evidence="7">SYSU_2023b</strain>
        <tissue evidence="7">Whole body</tissue>
    </source>
</reference>
<dbReference type="Proteomes" id="UP001431783">
    <property type="component" value="Unassembled WGS sequence"/>
</dbReference>
<feature type="domain" description="PHD-type" evidence="6">
    <location>
        <begin position="2"/>
        <end position="60"/>
    </location>
</feature>
<proteinExistence type="predicted"/>
<keyword evidence="8" id="KW-1185">Reference proteome</keyword>
<evidence type="ECO:0000256" key="2">
    <source>
        <dbReference type="ARBA" id="ARBA00022771"/>
    </source>
</evidence>
<dbReference type="SMART" id="SM00249">
    <property type="entry name" value="PHD"/>
    <property type="match status" value="1"/>
</dbReference>
<protein>
    <recommendedName>
        <fullName evidence="6">PHD-type domain-containing protein</fullName>
    </recommendedName>
</protein>
<dbReference type="PROSITE" id="PS01359">
    <property type="entry name" value="ZF_PHD_1"/>
    <property type="match status" value="1"/>
</dbReference>
<dbReference type="AlphaFoldDB" id="A0AAW1U1G3"/>
<keyword evidence="1" id="KW-0479">Metal-binding</keyword>
<dbReference type="SUPFAM" id="SSF57903">
    <property type="entry name" value="FYVE/PHD zinc finger"/>
    <property type="match status" value="1"/>
</dbReference>
<keyword evidence="2 4" id="KW-0863">Zinc-finger</keyword>
<dbReference type="InterPro" id="IPR013083">
    <property type="entry name" value="Znf_RING/FYVE/PHD"/>
</dbReference>
<dbReference type="GO" id="GO:0008270">
    <property type="term" value="F:zinc ion binding"/>
    <property type="evidence" value="ECO:0007669"/>
    <property type="project" value="UniProtKB-KW"/>
</dbReference>
<accession>A0AAW1U1G3</accession>
<evidence type="ECO:0000259" key="6">
    <source>
        <dbReference type="PROSITE" id="PS50016"/>
    </source>
</evidence>
<evidence type="ECO:0000313" key="7">
    <source>
        <dbReference type="EMBL" id="KAK9876368.1"/>
    </source>
</evidence>
<dbReference type="PROSITE" id="PS50016">
    <property type="entry name" value="ZF_PHD_2"/>
    <property type="match status" value="1"/>
</dbReference>
<dbReference type="InterPro" id="IPR019786">
    <property type="entry name" value="Zinc_finger_PHD-type_CS"/>
</dbReference>
<evidence type="ECO:0000256" key="1">
    <source>
        <dbReference type="ARBA" id="ARBA00022723"/>
    </source>
</evidence>
<feature type="coiled-coil region" evidence="5">
    <location>
        <begin position="69"/>
        <end position="96"/>
    </location>
</feature>
<dbReference type="Gene3D" id="3.30.40.10">
    <property type="entry name" value="Zinc/RING finger domain, C3HC4 (zinc finger)"/>
    <property type="match status" value="1"/>
</dbReference>
<evidence type="ECO:0000313" key="8">
    <source>
        <dbReference type="Proteomes" id="UP001431783"/>
    </source>
</evidence>
<organism evidence="7 8">
    <name type="scientific">Henosepilachna vigintioctopunctata</name>
    <dbReference type="NCBI Taxonomy" id="420089"/>
    <lineage>
        <taxon>Eukaryota</taxon>
        <taxon>Metazoa</taxon>
        <taxon>Ecdysozoa</taxon>
        <taxon>Arthropoda</taxon>
        <taxon>Hexapoda</taxon>
        <taxon>Insecta</taxon>
        <taxon>Pterygota</taxon>
        <taxon>Neoptera</taxon>
        <taxon>Endopterygota</taxon>
        <taxon>Coleoptera</taxon>
        <taxon>Polyphaga</taxon>
        <taxon>Cucujiformia</taxon>
        <taxon>Coccinelloidea</taxon>
        <taxon>Coccinellidae</taxon>
        <taxon>Epilachninae</taxon>
        <taxon>Epilachnini</taxon>
        <taxon>Henosepilachna</taxon>
    </lineage>
</organism>
<dbReference type="PANTHER" id="PTHR37445:SF3">
    <property type="entry name" value="ZINC FINGER PHD-TYPE DOMAIN-CONTAINING PROTEIN"/>
    <property type="match status" value="1"/>
</dbReference>
<evidence type="ECO:0000256" key="5">
    <source>
        <dbReference type="SAM" id="Coils"/>
    </source>
</evidence>
<gene>
    <name evidence="7" type="ORF">WA026_012677</name>
</gene>
<evidence type="ECO:0000256" key="3">
    <source>
        <dbReference type="ARBA" id="ARBA00022833"/>
    </source>
</evidence>
<dbReference type="EMBL" id="JARQZJ010000036">
    <property type="protein sequence ID" value="KAK9876368.1"/>
    <property type="molecule type" value="Genomic_DNA"/>
</dbReference>
<dbReference type="InterPro" id="IPR011011">
    <property type="entry name" value="Znf_FYVE_PHD"/>
</dbReference>
<evidence type="ECO:0000256" key="4">
    <source>
        <dbReference type="PROSITE-ProRule" id="PRU00146"/>
    </source>
</evidence>
<sequence length="175" mass="19915">MSELCDVCKDPNYPTRSNSVSCNKCKKFYHHRCAGIDKKKIEIIKGIPGLLWFCPTCVSAVNDTSNIEIKILVDAINDMERIVEELRSEVNALKGRDPGGVESIIEEISERKKREKNIIKYRLEEGAGISDRDRVNRIIDTITPNGNAENVSLFRIGRNKTVTRPLRVTYRMCLC</sequence>